<reference evidence="1 2" key="1">
    <citation type="submission" date="2023-03" db="EMBL/GenBank/DDBJ databases">
        <title>WGS of Gossypium arboreum.</title>
        <authorList>
            <person name="Yu D."/>
        </authorList>
    </citation>
    <scope>NUCLEOTIDE SEQUENCE [LARGE SCALE GENOMIC DNA]</scope>
    <source>
        <tissue evidence="1">Leaf</tissue>
    </source>
</reference>
<dbReference type="Proteomes" id="UP001358586">
    <property type="component" value="Chromosome 13"/>
</dbReference>
<keyword evidence="2" id="KW-1185">Reference proteome</keyword>
<proteinExistence type="predicted"/>
<dbReference type="EMBL" id="JARKNE010000013">
    <property type="protein sequence ID" value="KAK5771967.1"/>
    <property type="molecule type" value="Genomic_DNA"/>
</dbReference>
<protein>
    <submittedName>
        <fullName evidence="1">Uncharacterized protein</fullName>
    </submittedName>
</protein>
<gene>
    <name evidence="1" type="ORF">PVK06_048223</name>
</gene>
<accession>A0ABR0MFU9</accession>
<evidence type="ECO:0000313" key="2">
    <source>
        <dbReference type="Proteomes" id="UP001358586"/>
    </source>
</evidence>
<comment type="caution">
    <text evidence="1">The sequence shown here is derived from an EMBL/GenBank/DDBJ whole genome shotgun (WGS) entry which is preliminary data.</text>
</comment>
<name>A0ABR0MFU9_GOSAR</name>
<sequence length="100" mass="11526">MQADKIILEEMMKSMGEQYKLVVANLEKNHEEALKKYKVSFDALNHLMGAQLDFDIRFQSGATWEEFVEEWKNSSKLYFADTPAETSVVPTTRCEGNTNE</sequence>
<organism evidence="1 2">
    <name type="scientific">Gossypium arboreum</name>
    <name type="common">Tree cotton</name>
    <name type="synonym">Gossypium nanking</name>
    <dbReference type="NCBI Taxonomy" id="29729"/>
    <lineage>
        <taxon>Eukaryota</taxon>
        <taxon>Viridiplantae</taxon>
        <taxon>Streptophyta</taxon>
        <taxon>Embryophyta</taxon>
        <taxon>Tracheophyta</taxon>
        <taxon>Spermatophyta</taxon>
        <taxon>Magnoliopsida</taxon>
        <taxon>eudicotyledons</taxon>
        <taxon>Gunneridae</taxon>
        <taxon>Pentapetalae</taxon>
        <taxon>rosids</taxon>
        <taxon>malvids</taxon>
        <taxon>Malvales</taxon>
        <taxon>Malvaceae</taxon>
        <taxon>Malvoideae</taxon>
        <taxon>Gossypium</taxon>
    </lineage>
</organism>
<evidence type="ECO:0000313" key="1">
    <source>
        <dbReference type="EMBL" id="KAK5771967.1"/>
    </source>
</evidence>